<evidence type="ECO:0000313" key="2">
    <source>
        <dbReference type="EMBL" id="CAK9115309.1"/>
    </source>
</evidence>
<organism evidence="2 3">
    <name type="scientific">Durusdinium trenchii</name>
    <dbReference type="NCBI Taxonomy" id="1381693"/>
    <lineage>
        <taxon>Eukaryota</taxon>
        <taxon>Sar</taxon>
        <taxon>Alveolata</taxon>
        <taxon>Dinophyceae</taxon>
        <taxon>Suessiales</taxon>
        <taxon>Symbiodiniaceae</taxon>
        <taxon>Durusdinium</taxon>
    </lineage>
</organism>
<gene>
    <name evidence="2" type="ORF">CCMP2556_LOCUS53297</name>
</gene>
<feature type="compositionally biased region" description="Basic and acidic residues" evidence="1">
    <location>
        <begin position="548"/>
        <end position="560"/>
    </location>
</feature>
<feature type="region of interest" description="Disordered" evidence="1">
    <location>
        <begin position="528"/>
        <end position="646"/>
    </location>
</feature>
<feature type="compositionally biased region" description="Basic and acidic residues" evidence="1">
    <location>
        <begin position="779"/>
        <end position="788"/>
    </location>
</feature>
<evidence type="ECO:0000313" key="3">
    <source>
        <dbReference type="Proteomes" id="UP001642484"/>
    </source>
</evidence>
<keyword evidence="3" id="KW-1185">Reference proteome</keyword>
<feature type="compositionally biased region" description="Acidic residues" evidence="1">
    <location>
        <begin position="538"/>
        <end position="547"/>
    </location>
</feature>
<dbReference type="Proteomes" id="UP001642484">
    <property type="component" value="Unassembled WGS sequence"/>
</dbReference>
<proteinExistence type="predicted"/>
<feature type="region of interest" description="Disordered" evidence="1">
    <location>
        <begin position="769"/>
        <end position="788"/>
    </location>
</feature>
<reference evidence="2 3" key="1">
    <citation type="submission" date="2024-02" db="EMBL/GenBank/DDBJ databases">
        <authorList>
            <person name="Chen Y."/>
            <person name="Shah S."/>
            <person name="Dougan E. K."/>
            <person name="Thang M."/>
            <person name="Chan C."/>
        </authorList>
    </citation>
    <scope>NUCLEOTIDE SEQUENCE [LARGE SCALE GENOMIC DNA]</scope>
</reference>
<feature type="compositionally biased region" description="Acidic residues" evidence="1">
    <location>
        <begin position="286"/>
        <end position="306"/>
    </location>
</feature>
<sequence>MKNSTGEWIESAGTIPKEVNEVYVQIRHSKRGEFQNLWEDSKSTHISRKDRQMLMAMMKKMGPKGRALSEVFCPPRVTKILKEKGYQVGTSFDLVTGWDLSRPEDRKAMWKALRAEQPEVILACPPCRAYSKMQAVNWSRMDPKKRVHLLQTGQEHLHLAIAVLRWQLRRGGAILFEHPDGATSWQDPELQSLANSSGVKVVICDQCMFGLNVDGTGPNRKRTRWLSNMSPVLELLDVKCDKSHFHVPLENGRPKLAQVYPDKLCQAISNGIVEYLNGISNYAMEEEEEDEDMAPDEPEPVQDEGPGDYTPTEEEKKAVMRELLEKVRSEVVIQSTRDLKQIMVEVEQAKNRYSNRSGFAPVQRQIGQWPRLPTSIMSDEAVDPTLLNGVITDDLEKLHHMRTIAHKAFCEHNAKSTFRRALRARPRVWVDYKAGEYVFVFRVPRMKKRKHGGPADDAAISTKARWVGPGVVIAPDGANLWVSMMGELWKVAREQCRPATNDEKTGIEAVVQECQELIEEFKRGSHRLGYKDITQEDFPPEQEEEESPRDQHARHPRFEDAAEEVEYTPTQVGEEVNEEPEDTLQPKRRRSINEPEQEEAPISRASSEASKTEAKHHPGFPEGVPETPPVNLHRPPIDPQSAQVQEALRQSELNANRLDGVPGPISGPIYRWQQRAGHDHLAPYFGTKEWFLAEEQEAHEEVDKARQTKLHQLARGKAEKDEWTLDWQAGTMTRHHRRKRKAKFDPKLNSDAPVPWTLLSERRDTHVKRAASADMEQDDWQRPQKRSQDDWWKGKTVFYIRDITEAKNYVAEKKGQMRCT</sequence>
<comment type="caution">
    <text evidence="2">The sequence shown here is derived from an EMBL/GenBank/DDBJ whole genome shotgun (WGS) entry which is preliminary data.</text>
</comment>
<accession>A0ABP0ST63</accession>
<protein>
    <submittedName>
        <fullName evidence="2">Uncharacterized protein</fullName>
    </submittedName>
</protein>
<dbReference type="EMBL" id="CAXAMN010028139">
    <property type="protein sequence ID" value="CAK9115309.1"/>
    <property type="molecule type" value="Genomic_DNA"/>
</dbReference>
<feature type="region of interest" description="Disordered" evidence="1">
    <location>
        <begin position="286"/>
        <end position="311"/>
    </location>
</feature>
<name>A0ABP0ST63_9DINO</name>
<evidence type="ECO:0000256" key="1">
    <source>
        <dbReference type="SAM" id="MobiDB-lite"/>
    </source>
</evidence>